<organism evidence="3 4">
    <name type="scientific">Stachybotrys elegans</name>
    <dbReference type="NCBI Taxonomy" id="80388"/>
    <lineage>
        <taxon>Eukaryota</taxon>
        <taxon>Fungi</taxon>
        <taxon>Dikarya</taxon>
        <taxon>Ascomycota</taxon>
        <taxon>Pezizomycotina</taxon>
        <taxon>Sordariomycetes</taxon>
        <taxon>Hypocreomycetidae</taxon>
        <taxon>Hypocreales</taxon>
        <taxon>Stachybotryaceae</taxon>
        <taxon>Stachybotrys</taxon>
    </lineage>
</organism>
<dbReference type="InterPro" id="IPR056681">
    <property type="entry name" value="DUF7779"/>
</dbReference>
<accession>A0A8K0T0P4</accession>
<evidence type="ECO:0000313" key="3">
    <source>
        <dbReference type="EMBL" id="KAH7322588.1"/>
    </source>
</evidence>
<evidence type="ECO:0000259" key="2">
    <source>
        <dbReference type="Pfam" id="PF25000"/>
    </source>
</evidence>
<evidence type="ECO:0000259" key="1">
    <source>
        <dbReference type="Pfam" id="PF24809"/>
    </source>
</evidence>
<feature type="domain" description="DUF7708" evidence="1">
    <location>
        <begin position="133"/>
        <end position="259"/>
    </location>
</feature>
<evidence type="ECO:0000313" key="4">
    <source>
        <dbReference type="Proteomes" id="UP000813444"/>
    </source>
</evidence>
<sequence>MDNLFCCLKPPDRGSRGKSIRSAASTGTSTSYIYSEKELPDLLQDEGEDYQKDQWQQVIAEKRNALLQTKSRVLPKFSDVDGVMAMVDEAGGLSPNMFLQTLKQQYTIHGHSGRISRIHNLFTSIQPFIVAVNTIVQNDTAASIVWGCLSLVFQSVLNYAAFWDDLQGLFEDVARDLPRFHGYVQVLQTPRLHSALRAVYATFIDLCMMTLDCLCSNRCFMAMRVQWSSFALEFKASSGQLVKLSTNFEKEAQLAHYQEEQRRHDQVIGTLLQTSTGQPTPKPTAHTLRSNVSIPRNDRFIGRTDTLALIHSVLKPNSGKSQPFKSCLIHSIGGMGKTETALEYTYRYSHSYGYILWLRAQTPDLLRESFITAVKSLGIVTNTQVSAGQARHLALEWFRTTDDPWLVVYDNAEDLTTLQEYWPAGPQGAVIVTSQNPGLGHLTSQSIQLQPMTASEGCTLIQNYLRRGASEQQHAEQLSDTLGGLPLAIVHFTGYITRSQCLIEHISASLNKRLHSSRVWRMQQDIPSVARAYQHTLDTVWEMAIQRLSEDARVLLEYIAFLDPDDIPVDMFIGRNNEDASNESTSSSWQYWDVYRFNDAIGILSERNLVNRTVLGNGIDSLRTHRALQISILQQLDEDLPRRAARFQDVVGMVRKAIPTANVVHRSDEKQFPQFEKYIPQASSVLRVFENSEPAIDGTLEFASILNDCCFYSFVKDNGAAVQSYAATGQKVCVQFPEDNTAAQVILADLLQTLSQILHYLSDAGRREALELAQRVLAMRKKALAGIPEDKWTKLQTINFARAHADLGWELCEADRPSEAEGLYQTCVDIYQRANAEIRLILIQTNQLMVLSTAQKVADTREQARSVVRAIESIADDDNPIVSVVRFQASLALFTVGDVEEALRLGLLVFQQRSAALGKSNNLALASQYCVAVYLQNSGDLEQAGKLLKEVLDASGQTDYWREEDIIRVKFRLSIVLRLGHHLAESETLMSQVAEYIKIQREKVSKAEFTDADDMAILDKGVTRCHGRTSGIWSNGEVW</sequence>
<dbReference type="Gene3D" id="1.25.40.10">
    <property type="entry name" value="Tetratricopeptide repeat domain"/>
    <property type="match status" value="2"/>
</dbReference>
<name>A0A8K0T0P4_9HYPO</name>
<dbReference type="PANTHER" id="PTHR35205">
    <property type="entry name" value="NB-ARC AND TPR DOMAIN PROTEIN"/>
    <property type="match status" value="1"/>
</dbReference>
<gene>
    <name evidence="3" type="ORF">B0I35DRAFT_426085</name>
</gene>
<keyword evidence="4" id="KW-1185">Reference proteome</keyword>
<feature type="domain" description="DUF7779" evidence="2">
    <location>
        <begin position="543"/>
        <end position="639"/>
    </location>
</feature>
<dbReference type="InterPro" id="IPR056125">
    <property type="entry name" value="DUF7708"/>
</dbReference>
<dbReference type="Proteomes" id="UP000813444">
    <property type="component" value="Unassembled WGS sequence"/>
</dbReference>
<dbReference type="InterPro" id="IPR027417">
    <property type="entry name" value="P-loop_NTPase"/>
</dbReference>
<dbReference type="OrthoDB" id="6161812at2759"/>
<dbReference type="PANTHER" id="PTHR35205:SF1">
    <property type="entry name" value="ZU5 DOMAIN-CONTAINING PROTEIN"/>
    <property type="match status" value="1"/>
</dbReference>
<protein>
    <submittedName>
        <fullName evidence="3">Pfs domain-containing protein</fullName>
    </submittedName>
</protein>
<dbReference type="EMBL" id="JAGPNK010000004">
    <property type="protein sequence ID" value="KAH7322588.1"/>
    <property type="molecule type" value="Genomic_DNA"/>
</dbReference>
<proteinExistence type="predicted"/>
<dbReference type="SUPFAM" id="SSF48452">
    <property type="entry name" value="TPR-like"/>
    <property type="match status" value="1"/>
</dbReference>
<dbReference type="SUPFAM" id="SSF52540">
    <property type="entry name" value="P-loop containing nucleoside triphosphate hydrolases"/>
    <property type="match status" value="1"/>
</dbReference>
<dbReference type="Pfam" id="PF25000">
    <property type="entry name" value="DUF7779"/>
    <property type="match status" value="1"/>
</dbReference>
<comment type="caution">
    <text evidence="3">The sequence shown here is derived from an EMBL/GenBank/DDBJ whole genome shotgun (WGS) entry which is preliminary data.</text>
</comment>
<reference evidence="3" key="1">
    <citation type="journal article" date="2021" name="Nat. Commun.">
        <title>Genetic determinants of endophytism in the Arabidopsis root mycobiome.</title>
        <authorList>
            <person name="Mesny F."/>
            <person name="Miyauchi S."/>
            <person name="Thiergart T."/>
            <person name="Pickel B."/>
            <person name="Atanasova L."/>
            <person name="Karlsson M."/>
            <person name="Huettel B."/>
            <person name="Barry K.W."/>
            <person name="Haridas S."/>
            <person name="Chen C."/>
            <person name="Bauer D."/>
            <person name="Andreopoulos W."/>
            <person name="Pangilinan J."/>
            <person name="LaButti K."/>
            <person name="Riley R."/>
            <person name="Lipzen A."/>
            <person name="Clum A."/>
            <person name="Drula E."/>
            <person name="Henrissat B."/>
            <person name="Kohler A."/>
            <person name="Grigoriev I.V."/>
            <person name="Martin F.M."/>
            <person name="Hacquard S."/>
        </authorList>
    </citation>
    <scope>NUCLEOTIDE SEQUENCE</scope>
    <source>
        <strain evidence="3">MPI-CAGE-CH-0235</strain>
    </source>
</reference>
<dbReference type="InterPro" id="IPR011990">
    <property type="entry name" value="TPR-like_helical_dom_sf"/>
</dbReference>
<dbReference type="Gene3D" id="3.40.50.300">
    <property type="entry name" value="P-loop containing nucleotide triphosphate hydrolases"/>
    <property type="match status" value="1"/>
</dbReference>
<dbReference type="Pfam" id="PF24809">
    <property type="entry name" value="DUF7708"/>
    <property type="match status" value="1"/>
</dbReference>
<dbReference type="AlphaFoldDB" id="A0A8K0T0P4"/>